<evidence type="ECO:0000313" key="2">
    <source>
        <dbReference type="EMBL" id="MFC3859486.1"/>
    </source>
</evidence>
<dbReference type="EMBL" id="JBHRZF010000012">
    <property type="protein sequence ID" value="MFC3859486.1"/>
    <property type="molecule type" value="Genomic_DNA"/>
</dbReference>
<evidence type="ECO:0000313" key="3">
    <source>
        <dbReference type="Proteomes" id="UP001595748"/>
    </source>
</evidence>
<keyword evidence="3" id="KW-1185">Reference proteome</keyword>
<organism evidence="2 3">
    <name type="scientific">Deinococcus antarcticus</name>
    <dbReference type="NCBI Taxonomy" id="1298767"/>
    <lineage>
        <taxon>Bacteria</taxon>
        <taxon>Thermotogati</taxon>
        <taxon>Deinococcota</taxon>
        <taxon>Deinococci</taxon>
        <taxon>Deinococcales</taxon>
        <taxon>Deinococcaceae</taxon>
        <taxon>Deinococcus</taxon>
    </lineage>
</organism>
<accession>A0ABV8A2M7</accession>
<dbReference type="RefSeq" id="WP_380075650.1">
    <property type="nucleotide sequence ID" value="NZ_JBHRZF010000012.1"/>
</dbReference>
<dbReference type="InterPro" id="IPR002059">
    <property type="entry name" value="CSP_DNA-bd"/>
</dbReference>
<dbReference type="Proteomes" id="UP001595748">
    <property type="component" value="Unassembled WGS sequence"/>
</dbReference>
<name>A0ABV8A2M7_9DEIO</name>
<dbReference type="Gene3D" id="2.40.50.140">
    <property type="entry name" value="Nucleic acid-binding proteins"/>
    <property type="match status" value="1"/>
</dbReference>
<dbReference type="InterPro" id="IPR012340">
    <property type="entry name" value="NA-bd_OB-fold"/>
</dbReference>
<protein>
    <submittedName>
        <fullName evidence="2">Cold-shock protein</fullName>
    </submittedName>
</protein>
<sequence length="455" mass="51455">MDDLKTHLLQITPATPLPQPRFAEDLLSAAGLVHQTLTREHYDLVELGEPLDVPLKAGRVEGARLTYLRGAARLDVDIFNDDCQYTPSGRCYSLRSSLSFGQSVEGLPFNRRRWGHPHRQQWRQRVDHFLHDLKGQLDLGQRADADGYFHGRVAEVNGGYGFIQAPGLERIFFHSSRLSIPWRDVKLSLSVRFTLGENARGREAVDVRPYHGRQNDVLIGPLDHSTARKPREVRRLLPPPAYADAEGRILGRIVRCEGGRGFAFAETLMGEVFVHRSSLPQAGVFGPQLLRRGVLMKLGETTEGLQCVDGLLLPAGRNLTEPFEQEWQRATLDTENIQHLRRFRLARHDALETMNERRPTITAAALRDIVTGQPLLFIHTRWQTLQPLSQPHWVTLTERVIEGYFLGEAPPLVYLSTTDTLYQVTDLTSSPPAWHEVKDSLLKTQLEKAAPHPDD</sequence>
<dbReference type="SUPFAM" id="SSF50249">
    <property type="entry name" value="Nucleic acid-binding proteins"/>
    <property type="match status" value="1"/>
</dbReference>
<evidence type="ECO:0000259" key="1">
    <source>
        <dbReference type="Pfam" id="PF00313"/>
    </source>
</evidence>
<reference evidence="3" key="1">
    <citation type="journal article" date="2019" name="Int. J. Syst. Evol. Microbiol.">
        <title>The Global Catalogue of Microorganisms (GCM) 10K type strain sequencing project: providing services to taxonomists for standard genome sequencing and annotation.</title>
        <authorList>
            <consortium name="The Broad Institute Genomics Platform"/>
            <consortium name="The Broad Institute Genome Sequencing Center for Infectious Disease"/>
            <person name="Wu L."/>
            <person name="Ma J."/>
        </authorList>
    </citation>
    <scope>NUCLEOTIDE SEQUENCE [LARGE SCALE GENOMIC DNA]</scope>
    <source>
        <strain evidence="3">CCTCC AB 2013263</strain>
    </source>
</reference>
<feature type="domain" description="CSD" evidence="1">
    <location>
        <begin position="151"/>
        <end position="208"/>
    </location>
</feature>
<gene>
    <name evidence="2" type="ORF">ACFOPQ_01690</name>
</gene>
<comment type="caution">
    <text evidence="2">The sequence shown here is derived from an EMBL/GenBank/DDBJ whole genome shotgun (WGS) entry which is preliminary data.</text>
</comment>
<proteinExistence type="predicted"/>
<dbReference type="Pfam" id="PF00313">
    <property type="entry name" value="CSD"/>
    <property type="match status" value="1"/>
</dbReference>